<proteinExistence type="predicted"/>
<dbReference type="RefSeq" id="WP_346131507.1">
    <property type="nucleotide sequence ID" value="NZ_BAABBE010000010.1"/>
</dbReference>
<evidence type="ECO:0000256" key="1">
    <source>
        <dbReference type="SAM" id="MobiDB-lite"/>
    </source>
</evidence>
<feature type="region of interest" description="Disordered" evidence="1">
    <location>
        <begin position="94"/>
        <end position="127"/>
    </location>
</feature>
<comment type="caution">
    <text evidence="2">The sequence shown here is derived from an EMBL/GenBank/DDBJ whole genome shotgun (WGS) entry which is preliminary data.</text>
</comment>
<dbReference type="Proteomes" id="UP001500711">
    <property type="component" value="Unassembled WGS sequence"/>
</dbReference>
<feature type="compositionally biased region" description="Polar residues" evidence="1">
    <location>
        <begin position="94"/>
        <end position="104"/>
    </location>
</feature>
<name>A0ABP7B3L3_9PSEU</name>
<evidence type="ECO:0000313" key="2">
    <source>
        <dbReference type="EMBL" id="GAA3647645.1"/>
    </source>
</evidence>
<organism evidence="2 3">
    <name type="scientific">Lentzea roselyniae</name>
    <dbReference type="NCBI Taxonomy" id="531940"/>
    <lineage>
        <taxon>Bacteria</taxon>
        <taxon>Bacillati</taxon>
        <taxon>Actinomycetota</taxon>
        <taxon>Actinomycetes</taxon>
        <taxon>Pseudonocardiales</taxon>
        <taxon>Pseudonocardiaceae</taxon>
        <taxon>Lentzea</taxon>
    </lineage>
</organism>
<accession>A0ABP7B3L3</accession>
<dbReference type="EMBL" id="BAABBE010000010">
    <property type="protein sequence ID" value="GAA3647645.1"/>
    <property type="molecule type" value="Genomic_DNA"/>
</dbReference>
<keyword evidence="3" id="KW-1185">Reference proteome</keyword>
<protein>
    <submittedName>
        <fullName evidence="2">Uncharacterized protein</fullName>
    </submittedName>
</protein>
<sequence length="127" mass="13243">MLMNPHAERERLGQSLNSLVESLLIKRDRCVPGSTHESEPVVAGDQRTVEIEPVRVREDAGVGLDGAEPGGIPAVAVGTATVVARECLSDGSLIDTSATTSPVSQGIHINLSKPRGHSAARSAGLTR</sequence>
<evidence type="ECO:0000313" key="3">
    <source>
        <dbReference type="Proteomes" id="UP001500711"/>
    </source>
</evidence>
<reference evidence="3" key="1">
    <citation type="journal article" date="2019" name="Int. J. Syst. Evol. Microbiol.">
        <title>The Global Catalogue of Microorganisms (GCM) 10K type strain sequencing project: providing services to taxonomists for standard genome sequencing and annotation.</title>
        <authorList>
            <consortium name="The Broad Institute Genomics Platform"/>
            <consortium name="The Broad Institute Genome Sequencing Center for Infectious Disease"/>
            <person name="Wu L."/>
            <person name="Ma J."/>
        </authorList>
    </citation>
    <scope>NUCLEOTIDE SEQUENCE [LARGE SCALE GENOMIC DNA]</scope>
    <source>
        <strain evidence="3">JCM 17494</strain>
    </source>
</reference>
<gene>
    <name evidence="2" type="ORF">GCM10022267_37810</name>
</gene>